<name>A0A371PVE2_STRIH</name>
<dbReference type="Proteomes" id="UP000262477">
    <property type="component" value="Unassembled WGS sequence"/>
</dbReference>
<keyword evidence="1" id="KW-0812">Transmembrane</keyword>
<feature type="transmembrane region" description="Helical" evidence="1">
    <location>
        <begin position="48"/>
        <end position="66"/>
    </location>
</feature>
<keyword evidence="1" id="KW-0472">Membrane</keyword>
<organism evidence="2 3">
    <name type="scientific">Streptomyces inhibens</name>
    <dbReference type="NCBI Taxonomy" id="2293571"/>
    <lineage>
        <taxon>Bacteria</taxon>
        <taxon>Bacillati</taxon>
        <taxon>Actinomycetota</taxon>
        <taxon>Actinomycetes</taxon>
        <taxon>Kitasatosporales</taxon>
        <taxon>Streptomycetaceae</taxon>
        <taxon>Streptomyces</taxon>
    </lineage>
</organism>
<dbReference type="AlphaFoldDB" id="A0A371PVE2"/>
<evidence type="ECO:0000313" key="2">
    <source>
        <dbReference type="EMBL" id="REK86445.1"/>
    </source>
</evidence>
<feature type="transmembrane region" description="Helical" evidence="1">
    <location>
        <begin position="152"/>
        <end position="170"/>
    </location>
</feature>
<sequence length="227" mass="24354">MDPTAHREHDGEDAAQAAVRRRLRAAVVEVAPIFGFTVSFALTHQLTVALVLALAAAAGVCVYRVVRGESVWRALAVLGLVCVQGTLAATTGEATNFFLPNLVMHSVLALANAVLLLLGWPPMGLVVGLITKERTGWRRCRVRRRAFSKGNLVILTASLAMLAIQLPLYLSGQAVALGTADAFGPLVLALSMLLGWRVYRRALGDHHCATNNRMNTGTSLPLERTLP</sequence>
<evidence type="ECO:0000256" key="1">
    <source>
        <dbReference type="SAM" id="Phobius"/>
    </source>
</evidence>
<protein>
    <submittedName>
        <fullName evidence="2">DUF3159 domain-containing protein</fullName>
    </submittedName>
</protein>
<dbReference type="OrthoDB" id="5244221at2"/>
<feature type="transmembrane region" description="Helical" evidence="1">
    <location>
        <begin position="109"/>
        <end position="131"/>
    </location>
</feature>
<dbReference type="EMBL" id="QUAC01000247">
    <property type="protein sequence ID" value="REK86445.1"/>
    <property type="molecule type" value="Genomic_DNA"/>
</dbReference>
<reference evidence="2 3" key="1">
    <citation type="submission" date="2018-08" db="EMBL/GenBank/DDBJ databases">
        <title>Streptomyces NEAU-D10 sp. nov., a novel Actinomycete isolated from soil.</title>
        <authorList>
            <person name="Jin L."/>
        </authorList>
    </citation>
    <scope>NUCLEOTIDE SEQUENCE [LARGE SCALE GENOMIC DNA]</scope>
    <source>
        <strain evidence="2 3">NEAU-D10</strain>
    </source>
</reference>
<gene>
    <name evidence="2" type="ORF">DY245_32295</name>
</gene>
<accession>A0A371PVE2</accession>
<keyword evidence="3" id="KW-1185">Reference proteome</keyword>
<dbReference type="RefSeq" id="WP_128510724.1">
    <property type="nucleotide sequence ID" value="NZ_QUAC01000247.1"/>
</dbReference>
<feature type="transmembrane region" description="Helical" evidence="1">
    <location>
        <begin position="182"/>
        <end position="199"/>
    </location>
</feature>
<dbReference type="Pfam" id="PF11361">
    <property type="entry name" value="DUF3159"/>
    <property type="match status" value="1"/>
</dbReference>
<comment type="caution">
    <text evidence="2">The sequence shown here is derived from an EMBL/GenBank/DDBJ whole genome shotgun (WGS) entry which is preliminary data.</text>
</comment>
<feature type="transmembrane region" description="Helical" evidence="1">
    <location>
        <begin position="71"/>
        <end position="89"/>
    </location>
</feature>
<keyword evidence="1" id="KW-1133">Transmembrane helix</keyword>
<dbReference type="InterPro" id="IPR016566">
    <property type="entry name" value="UCP010219"/>
</dbReference>
<evidence type="ECO:0000313" key="3">
    <source>
        <dbReference type="Proteomes" id="UP000262477"/>
    </source>
</evidence>
<proteinExistence type="predicted"/>